<dbReference type="PANTHER" id="PTHR11070:SF48">
    <property type="entry name" value="ATP-DEPENDENT HELICASE_NUCLEASE SUBUNIT A"/>
    <property type="match status" value="1"/>
</dbReference>
<keyword evidence="7 13" id="KW-0067">ATP-binding</keyword>
<comment type="catalytic activity">
    <reaction evidence="12 13">
        <text>ATP + H2O = ADP + phosphate + H(+)</text>
        <dbReference type="Rhea" id="RHEA:13065"/>
        <dbReference type="ChEBI" id="CHEBI:15377"/>
        <dbReference type="ChEBI" id="CHEBI:15378"/>
        <dbReference type="ChEBI" id="CHEBI:30616"/>
        <dbReference type="ChEBI" id="CHEBI:43474"/>
        <dbReference type="ChEBI" id="CHEBI:456216"/>
        <dbReference type="EC" id="5.6.2.4"/>
    </reaction>
</comment>
<feature type="coiled-coil region" evidence="15">
    <location>
        <begin position="66"/>
        <end position="93"/>
    </location>
</feature>
<feature type="domain" description="UvrD-like helicase ATP-binding" evidence="17">
    <location>
        <begin position="11"/>
        <end position="484"/>
    </location>
</feature>
<evidence type="ECO:0000259" key="17">
    <source>
        <dbReference type="PROSITE" id="PS51198"/>
    </source>
</evidence>
<comment type="similarity">
    <text evidence="13">Belongs to the helicase family. AddA subfamily.</text>
</comment>
<keyword evidence="15" id="KW-0175">Coiled coil</keyword>
<accession>A0A1W1Y8F2</accession>
<dbReference type="STRING" id="371602.SAMN04487984_0431"/>
<dbReference type="OrthoDB" id="9810135at2"/>
<evidence type="ECO:0000259" key="18">
    <source>
        <dbReference type="PROSITE" id="PS51217"/>
    </source>
</evidence>
<feature type="domain" description="UvrD-like helicase C-terminal" evidence="18">
    <location>
        <begin position="522"/>
        <end position="812"/>
    </location>
</feature>
<dbReference type="GO" id="GO:0008408">
    <property type="term" value="F:3'-5' exonuclease activity"/>
    <property type="evidence" value="ECO:0007669"/>
    <property type="project" value="UniProtKB-UniRule"/>
</dbReference>
<dbReference type="PROSITE" id="PS51198">
    <property type="entry name" value="UVRD_HELICASE_ATP_BIND"/>
    <property type="match status" value="1"/>
</dbReference>
<dbReference type="InterPro" id="IPR014017">
    <property type="entry name" value="DNA_helicase_UvrD-like_C"/>
</dbReference>
<dbReference type="SUPFAM" id="SSF52980">
    <property type="entry name" value="Restriction endonuclease-like"/>
    <property type="match status" value="1"/>
</dbReference>
<dbReference type="Gene3D" id="3.40.50.300">
    <property type="entry name" value="P-loop containing nucleotide triphosphate hydrolases"/>
    <property type="match status" value="4"/>
</dbReference>
<comment type="cofactor">
    <cofactor evidence="13">
        <name>Mg(2+)</name>
        <dbReference type="ChEBI" id="CHEBI:18420"/>
    </cofactor>
</comment>
<dbReference type="PROSITE" id="PS51217">
    <property type="entry name" value="UVRD_HELICASE_CTER"/>
    <property type="match status" value="1"/>
</dbReference>
<evidence type="ECO:0000256" key="15">
    <source>
        <dbReference type="SAM" id="Coils"/>
    </source>
</evidence>
<dbReference type="InterPro" id="IPR014016">
    <property type="entry name" value="UvrD-like_ATP-bd"/>
</dbReference>
<dbReference type="NCBIfam" id="TIGR02785">
    <property type="entry name" value="addA_Gpos"/>
    <property type="match status" value="1"/>
</dbReference>
<dbReference type="InterPro" id="IPR014152">
    <property type="entry name" value="AddA"/>
</dbReference>
<dbReference type="InterPro" id="IPR000212">
    <property type="entry name" value="DNA_helicase_UvrD/REP"/>
</dbReference>
<dbReference type="InterPro" id="IPR011335">
    <property type="entry name" value="Restrct_endonuc-II-like"/>
</dbReference>
<evidence type="ECO:0000256" key="5">
    <source>
        <dbReference type="ARBA" id="ARBA00022806"/>
    </source>
</evidence>
<dbReference type="GO" id="GO:0005524">
    <property type="term" value="F:ATP binding"/>
    <property type="evidence" value="ECO:0007669"/>
    <property type="project" value="UniProtKB-UniRule"/>
</dbReference>
<evidence type="ECO:0000256" key="10">
    <source>
        <dbReference type="ARBA" id="ARBA00023235"/>
    </source>
</evidence>
<dbReference type="Pfam" id="PF00580">
    <property type="entry name" value="UvrD-helicase"/>
    <property type="match status" value="1"/>
</dbReference>
<comment type="subunit">
    <text evidence="13">Heterodimer of AddA and AddB/RexB.</text>
</comment>
<keyword evidence="4 13" id="KW-0378">Hydrolase</keyword>
<keyword evidence="8 13" id="KW-0238">DNA-binding</keyword>
<dbReference type="GO" id="GO:0005829">
    <property type="term" value="C:cytosol"/>
    <property type="evidence" value="ECO:0007669"/>
    <property type="project" value="TreeGrafter"/>
</dbReference>
<evidence type="ECO:0000256" key="8">
    <source>
        <dbReference type="ARBA" id="ARBA00023125"/>
    </source>
</evidence>
<dbReference type="EC" id="3.1.-.-" evidence="13"/>
<dbReference type="EC" id="5.6.2.4" evidence="13"/>
<dbReference type="Proteomes" id="UP000243884">
    <property type="component" value="Unassembled WGS sequence"/>
</dbReference>
<keyword evidence="10 13" id="KW-0413">Isomerase</keyword>
<evidence type="ECO:0000256" key="3">
    <source>
        <dbReference type="ARBA" id="ARBA00022763"/>
    </source>
</evidence>
<comment type="catalytic activity">
    <reaction evidence="11 13">
        <text>Couples ATP hydrolysis with the unwinding of duplex DNA by translocating in the 3'-5' direction.</text>
        <dbReference type="EC" id="5.6.2.4"/>
    </reaction>
</comment>
<protein>
    <recommendedName>
        <fullName evidence="13">ATP-dependent helicase/nuclease subunit A</fullName>
        <ecNumber evidence="13">3.1.-.-</ecNumber>
        <ecNumber evidence="13">5.6.2.4</ecNumber>
    </recommendedName>
    <alternativeName>
        <fullName evidence="13">ATP-dependent helicase/nuclease AddA</fullName>
    </alternativeName>
    <alternativeName>
        <fullName evidence="13">DNA 3'-5' helicase AddA</fullName>
    </alternativeName>
</protein>
<dbReference type="GO" id="GO:0033202">
    <property type="term" value="C:DNA helicase complex"/>
    <property type="evidence" value="ECO:0007669"/>
    <property type="project" value="TreeGrafter"/>
</dbReference>
<keyword evidence="9 13" id="KW-0234">DNA repair</keyword>
<evidence type="ECO:0000256" key="14">
    <source>
        <dbReference type="PROSITE-ProRule" id="PRU00560"/>
    </source>
</evidence>
<keyword evidence="6 13" id="KW-0269">Exonuclease</keyword>
<keyword evidence="20" id="KW-1185">Reference proteome</keyword>
<keyword evidence="5 13" id="KW-0347">Helicase</keyword>
<reference evidence="20" key="1">
    <citation type="submission" date="2017-04" db="EMBL/GenBank/DDBJ databases">
        <authorList>
            <person name="Varghese N."/>
            <person name="Submissions S."/>
        </authorList>
    </citation>
    <scope>NUCLEOTIDE SEQUENCE [LARGE SCALE GENOMIC DNA]</scope>
    <source>
        <strain evidence="20">DSM 21500</strain>
    </source>
</reference>
<keyword evidence="2 13" id="KW-0547">Nucleotide-binding</keyword>
<dbReference type="InterPro" id="IPR027417">
    <property type="entry name" value="P-loop_NTPase"/>
</dbReference>
<dbReference type="Gene3D" id="3.90.320.10">
    <property type="match status" value="1"/>
</dbReference>
<dbReference type="GO" id="GO:0043138">
    <property type="term" value="F:3'-5' DNA helicase activity"/>
    <property type="evidence" value="ECO:0007669"/>
    <property type="project" value="UniProtKB-UniRule"/>
</dbReference>
<evidence type="ECO:0000256" key="9">
    <source>
        <dbReference type="ARBA" id="ARBA00023204"/>
    </source>
</evidence>
<comment type="function">
    <text evidence="13">The heterodimer acts as both an ATP-dependent DNA helicase and an ATP-dependent, dual-direction single-stranded exonuclease. Recognizes the chi site generating a DNA molecule suitable for the initiation of homologous recombination. The AddA nuclease domain is required for chi fragment generation; this subunit has the helicase and 3' -&gt; 5' nuclease activities.</text>
</comment>
<sequence>MSNIPKRDPQSLFTDNQWQAIHEDGHNLLLSASAGSGKTSVLVQRIIAKIKKGVSIKRLLVVTFTERAAGEMKERLEKELRNLVNQTSDTGKQRFYIQQIQSLPEADISTIDAFCRQVILRFYYLIDLDPVYRLLTDKTEISLQRQKVWQQLKEEWLAVGDEDYLIVHNNFSNGQSDKAVDDLVYSLYDKARVHANPKQWLEELLHLYDGNETFGDSQLFQDYIQPMVLSEIERLKNRLFQLKQQLPTAEADPFKKLSDDIDSIIERFNQIKQLLQVSYQQAFDLAHSKLPIKTSVSKKGLTDEEKDIYKEYADRFKAIKDDFNKKIVPKYLAFNDATQTQFHHEAYQIAKATIQVLIRFLSKMEEQKRKDAVMDFSDIEGYTYQILTSPSKNQAGETVSEAKIYYQSLFEEILIDEYQDVNALQEAILTTISRGNNMFMVGDVKQSIYRFRFAEPQLFIQKFEDYADGENGNRIILAENFRSRNNVLQFTNYIFRQIMDKTVGQITYDDTAALVNGFKDFKGETNQFNTEVLMYESTSEDDDNRYSEKGEKDSSSSNFTGDEGEITLMAQKIKRMIQHKFKIYDKTLKQMRPITYRDIVILASSRTRYLDIEKVFETYHIPLHLDKSTNYFQRIEMLVMLNVLRLVDNPDQDIPLASVLRSPILNLSEPELANIRLANQNGSYYQAFLAYLEQADLEDNLAKKLKQFDYWLENWRNMARDHAISELIWQIYLDTGFLTYVSGMPNGEQRQRNLHGLYQRAVNFENSGFKGLFQFIQFVEAILSQDNDLETPQVIDEDMNNVSVMTVHASKGLEFPVVFYLNFTQKFNTEDVKQPYIASDAIGLGVEINNLSKQVSYQDPLFQLAKIEEKQQLLAEEMRKLYVALTRAEQKLILVGKVKDWDKAVTVWGNMVSEDELIPSTNRLNAQSLADWIMPAILRHKNSQNVNHVLDIPILPSKELTNLLKIEVVNEESLSKRHNTSTVESEVDNDINLQMLDIDIDNLPDVNWKYAYRQAIKTTSYQSVSELKRLMQDPDEEELTPFQIQKQNSMRYTSDTFEGPQFIQKAIKVATPQAIGTATHLLMQRVPLDTMPTTDSLRNLFTQLAKKGVVNQKLETAIDFDNLAAFFATDMGQLLLREHHDLYREESFSLMLPANEIFDETGLEDRLLVHGTIDGFILKSDHIILYDFKTDRLNYLNPGQQEKTLRERYETQISLYAKALEAIWGRPVTKKVLISLDTVKNFYI</sequence>
<evidence type="ECO:0000256" key="16">
    <source>
        <dbReference type="SAM" id="MobiDB-lite"/>
    </source>
</evidence>
<dbReference type="AlphaFoldDB" id="A0A1W1Y8F2"/>
<name>A0A1W1Y8F2_9LACT</name>
<gene>
    <name evidence="13" type="primary">addA</name>
    <name evidence="19" type="ORF">SAMN04487984_0431</name>
</gene>
<feature type="region of interest" description="Disordered" evidence="16">
    <location>
        <begin position="537"/>
        <end position="562"/>
    </location>
</feature>
<proteinExistence type="inferred from homology"/>
<organism evidence="19 20">
    <name type="scientific">Aerococcus suis</name>
    <dbReference type="NCBI Taxonomy" id="371602"/>
    <lineage>
        <taxon>Bacteria</taxon>
        <taxon>Bacillati</taxon>
        <taxon>Bacillota</taxon>
        <taxon>Bacilli</taxon>
        <taxon>Lactobacillales</taxon>
        <taxon>Aerococcaceae</taxon>
        <taxon>Aerococcus</taxon>
    </lineage>
</organism>
<evidence type="ECO:0000256" key="2">
    <source>
        <dbReference type="ARBA" id="ARBA00022741"/>
    </source>
</evidence>
<evidence type="ECO:0000256" key="4">
    <source>
        <dbReference type="ARBA" id="ARBA00022801"/>
    </source>
</evidence>
<dbReference type="GO" id="GO:0003690">
    <property type="term" value="F:double-stranded DNA binding"/>
    <property type="evidence" value="ECO:0007669"/>
    <property type="project" value="UniProtKB-UniRule"/>
</dbReference>
<feature type="binding site" evidence="14">
    <location>
        <begin position="32"/>
        <end position="39"/>
    </location>
    <ligand>
        <name>ATP</name>
        <dbReference type="ChEBI" id="CHEBI:30616"/>
    </ligand>
</feature>
<keyword evidence="3 13" id="KW-0227">DNA damage</keyword>
<evidence type="ECO:0000256" key="7">
    <source>
        <dbReference type="ARBA" id="ARBA00022840"/>
    </source>
</evidence>
<evidence type="ECO:0000313" key="20">
    <source>
        <dbReference type="Proteomes" id="UP000243884"/>
    </source>
</evidence>
<dbReference type="InterPro" id="IPR011604">
    <property type="entry name" value="PDDEXK-like_dom_sf"/>
</dbReference>
<dbReference type="Pfam" id="PF13361">
    <property type="entry name" value="UvrD_C"/>
    <property type="match status" value="1"/>
</dbReference>
<evidence type="ECO:0000256" key="1">
    <source>
        <dbReference type="ARBA" id="ARBA00022722"/>
    </source>
</evidence>
<feature type="compositionally biased region" description="Basic and acidic residues" evidence="16">
    <location>
        <begin position="544"/>
        <end position="554"/>
    </location>
</feature>
<evidence type="ECO:0000256" key="12">
    <source>
        <dbReference type="ARBA" id="ARBA00048988"/>
    </source>
</evidence>
<evidence type="ECO:0000256" key="13">
    <source>
        <dbReference type="HAMAP-Rule" id="MF_01451"/>
    </source>
</evidence>
<dbReference type="EMBL" id="FWXK01000002">
    <property type="protein sequence ID" value="SMC32008.1"/>
    <property type="molecule type" value="Genomic_DNA"/>
</dbReference>
<evidence type="ECO:0000256" key="11">
    <source>
        <dbReference type="ARBA" id="ARBA00034617"/>
    </source>
</evidence>
<dbReference type="PANTHER" id="PTHR11070">
    <property type="entry name" value="UVRD / RECB / PCRA DNA HELICASE FAMILY MEMBER"/>
    <property type="match status" value="1"/>
</dbReference>
<keyword evidence="1 13" id="KW-0540">Nuclease</keyword>
<evidence type="ECO:0000256" key="6">
    <source>
        <dbReference type="ARBA" id="ARBA00022839"/>
    </source>
</evidence>
<dbReference type="GO" id="GO:0000724">
    <property type="term" value="P:double-strand break repair via homologous recombination"/>
    <property type="evidence" value="ECO:0007669"/>
    <property type="project" value="UniProtKB-UniRule"/>
</dbReference>
<dbReference type="GO" id="GO:0016887">
    <property type="term" value="F:ATP hydrolysis activity"/>
    <property type="evidence" value="ECO:0007669"/>
    <property type="project" value="RHEA"/>
</dbReference>
<evidence type="ECO:0000313" key="19">
    <source>
        <dbReference type="EMBL" id="SMC32008.1"/>
    </source>
</evidence>
<dbReference type="RefSeq" id="WP_084098070.1">
    <property type="nucleotide sequence ID" value="NZ_FWXK01000002.1"/>
</dbReference>
<dbReference type="HAMAP" id="MF_01451">
    <property type="entry name" value="AddA"/>
    <property type="match status" value="1"/>
</dbReference>
<dbReference type="SUPFAM" id="SSF52540">
    <property type="entry name" value="P-loop containing nucleoside triphosphate hydrolases"/>
    <property type="match status" value="1"/>
</dbReference>